<keyword evidence="13" id="KW-1185">Reference proteome</keyword>
<dbReference type="Gene3D" id="1.20.5.1930">
    <property type="match status" value="1"/>
</dbReference>
<dbReference type="Gene3D" id="3.30.565.10">
    <property type="entry name" value="Histidine kinase-like ATPase, C-terminal domain"/>
    <property type="match status" value="1"/>
</dbReference>
<keyword evidence="5" id="KW-0547">Nucleotide-binding</keyword>
<feature type="transmembrane region" description="Helical" evidence="10">
    <location>
        <begin position="58"/>
        <end position="74"/>
    </location>
</feature>
<proteinExistence type="predicted"/>
<evidence type="ECO:0000256" key="3">
    <source>
        <dbReference type="ARBA" id="ARBA00022553"/>
    </source>
</evidence>
<dbReference type="InterPro" id="IPR050482">
    <property type="entry name" value="Sensor_HK_TwoCompSys"/>
</dbReference>
<evidence type="ECO:0000256" key="8">
    <source>
        <dbReference type="ARBA" id="ARBA00023012"/>
    </source>
</evidence>
<evidence type="ECO:0000313" key="12">
    <source>
        <dbReference type="EMBL" id="GGX24126.1"/>
    </source>
</evidence>
<feature type="transmembrane region" description="Helical" evidence="10">
    <location>
        <begin position="420"/>
        <end position="440"/>
    </location>
</feature>
<evidence type="ECO:0000256" key="10">
    <source>
        <dbReference type="SAM" id="Phobius"/>
    </source>
</evidence>
<feature type="region of interest" description="Disordered" evidence="9">
    <location>
        <begin position="753"/>
        <end position="775"/>
    </location>
</feature>
<evidence type="ECO:0000256" key="6">
    <source>
        <dbReference type="ARBA" id="ARBA00022777"/>
    </source>
</evidence>
<dbReference type="InterPro" id="IPR011712">
    <property type="entry name" value="Sig_transdc_His_kin_sub3_dim/P"/>
</dbReference>
<evidence type="ECO:0000256" key="2">
    <source>
        <dbReference type="ARBA" id="ARBA00012438"/>
    </source>
</evidence>
<reference evidence="13" key="1">
    <citation type="journal article" date="2019" name="Int. J. Syst. Evol. Microbiol.">
        <title>The Global Catalogue of Microorganisms (GCM) 10K type strain sequencing project: providing services to taxonomists for standard genome sequencing and annotation.</title>
        <authorList>
            <consortium name="The Broad Institute Genomics Platform"/>
            <consortium name="The Broad Institute Genome Sequencing Center for Infectious Disease"/>
            <person name="Wu L."/>
            <person name="Ma J."/>
        </authorList>
    </citation>
    <scope>NUCLEOTIDE SEQUENCE [LARGE SCALE GENOMIC DNA]</scope>
    <source>
        <strain evidence="13">JCM 4866</strain>
    </source>
</reference>
<dbReference type="RefSeq" id="WP_190053689.1">
    <property type="nucleotide sequence ID" value="NZ_BMWC01000011.1"/>
</dbReference>
<keyword evidence="4" id="KW-0808">Transferase</keyword>
<dbReference type="PANTHER" id="PTHR24421:SF10">
    <property type="entry name" value="NITRATE_NITRITE SENSOR PROTEIN NARQ"/>
    <property type="match status" value="1"/>
</dbReference>
<feature type="transmembrane region" description="Helical" evidence="10">
    <location>
        <begin position="476"/>
        <end position="495"/>
    </location>
</feature>
<feature type="domain" description="Signal transduction histidine kinase subgroup 3 dimerisation and phosphoacceptor" evidence="11">
    <location>
        <begin position="179"/>
        <end position="231"/>
    </location>
</feature>
<dbReference type="EC" id="2.7.13.3" evidence="2"/>
<feature type="transmembrane region" description="Helical" evidence="10">
    <location>
        <begin position="37"/>
        <end position="53"/>
    </location>
</feature>
<keyword evidence="7" id="KW-0067">ATP-binding</keyword>
<evidence type="ECO:0000313" key="13">
    <source>
        <dbReference type="Proteomes" id="UP000617743"/>
    </source>
</evidence>
<keyword evidence="6" id="KW-0418">Kinase</keyword>
<evidence type="ECO:0000256" key="5">
    <source>
        <dbReference type="ARBA" id="ARBA00022741"/>
    </source>
</evidence>
<dbReference type="PANTHER" id="PTHR24421">
    <property type="entry name" value="NITRATE/NITRITE SENSOR PROTEIN NARX-RELATED"/>
    <property type="match status" value="1"/>
</dbReference>
<keyword evidence="3" id="KW-0597">Phosphoprotein</keyword>
<dbReference type="EMBL" id="BMWC01000011">
    <property type="protein sequence ID" value="GGX24126.1"/>
    <property type="molecule type" value="Genomic_DNA"/>
</dbReference>
<feature type="transmembrane region" description="Helical" evidence="10">
    <location>
        <begin position="538"/>
        <end position="561"/>
    </location>
</feature>
<organism evidence="12 13">
    <name type="scientific">Streptomyces lomondensis</name>
    <dbReference type="NCBI Taxonomy" id="68229"/>
    <lineage>
        <taxon>Bacteria</taxon>
        <taxon>Bacillati</taxon>
        <taxon>Actinomycetota</taxon>
        <taxon>Actinomycetes</taxon>
        <taxon>Kitasatosporales</taxon>
        <taxon>Streptomycetaceae</taxon>
        <taxon>Streptomyces</taxon>
    </lineage>
</organism>
<feature type="compositionally biased region" description="Low complexity" evidence="9">
    <location>
        <begin position="753"/>
        <end position="767"/>
    </location>
</feature>
<keyword evidence="10" id="KW-1133">Transmembrane helix</keyword>
<name>A0ABQ2XNC8_9ACTN</name>
<feature type="transmembrane region" description="Helical" evidence="10">
    <location>
        <begin position="447"/>
        <end position="464"/>
    </location>
</feature>
<dbReference type="InterPro" id="IPR036890">
    <property type="entry name" value="HATPase_C_sf"/>
</dbReference>
<feature type="transmembrane region" description="Helical" evidence="10">
    <location>
        <begin position="132"/>
        <end position="151"/>
    </location>
</feature>
<evidence type="ECO:0000256" key="7">
    <source>
        <dbReference type="ARBA" id="ARBA00022840"/>
    </source>
</evidence>
<dbReference type="CDD" id="cd16917">
    <property type="entry name" value="HATPase_UhpB-NarQ-NarX-like"/>
    <property type="match status" value="1"/>
</dbReference>
<sequence length="775" mass="80109">MNRTDDRLLPVALLCAQAVVWPGAVLSRGTVPPASALLVAALAGGVVTAALALRRTRPVTALVVVAAACALGAGPLPTGAVAVLGTAGAALALFTVAAERDTFTAVLCVVTLAAWQSLHGLTLHGLSAPDGLDLALTALLYAAACGSGLLVRRTRRARRAAEHLLRRAEAERHRLPAAERRRMERELHDVSAHHLTAVVVTAGAALGLRDRRPELAAEALEFARDTGREVTRALGAVRAPAPSREDLPSPEERLRALVAGFRRLDQQVDCAIDPLPDGTVADAAYGIVREALTNVTRHAPGAHTTVLCRYGDTRTDVVITSAAPPTGTPSHGSGLGSGRGQGFLRSRAREAGGTLTSGPTPDGGWEVRAVLPGRIAAPVERTVPRAHRVAQLTAALGLCLQPLLPVLVIRAESTPSGPQVSAGVLFALLAAAQGVALLWLRRAPRAAFGALLGLALLWPPAMALGEYGGPVVLPPLLSMLPMCGAIGLAAARRAAGPSPATAPHRRAAVAWCAAAWCAAVAAHATAATAAVLNRGTTLPAWAVAVCATAGAALALGTAHWYGTGRGRRVRADRGTRDERLALWTEEAVREAWAERRRIATGLETTVLARTADMVAEAEAGRLDATAERAREALAAMRALLDTVAEGEAAPPGLRPQPTLQALDLLAHQCRATGRDVEIRRTDRVPERVPTAVDLAAYHAAETVLAAGGGEPALLELDADGDTLTLTATGVPDAAGPALRERLATRVGTLGGTLTTGPGGTLRLRLPLSGEEGTER</sequence>
<feature type="transmembrane region" description="Helical" evidence="10">
    <location>
        <begin position="507"/>
        <end position="532"/>
    </location>
</feature>
<evidence type="ECO:0000256" key="9">
    <source>
        <dbReference type="SAM" id="MobiDB-lite"/>
    </source>
</evidence>
<comment type="catalytic activity">
    <reaction evidence="1">
        <text>ATP + protein L-histidine = ADP + protein N-phospho-L-histidine.</text>
        <dbReference type="EC" id="2.7.13.3"/>
    </reaction>
</comment>
<keyword evidence="10" id="KW-0812">Transmembrane</keyword>
<dbReference type="Pfam" id="PF07730">
    <property type="entry name" value="HisKA_3"/>
    <property type="match status" value="1"/>
</dbReference>
<dbReference type="SUPFAM" id="SSF55874">
    <property type="entry name" value="ATPase domain of HSP90 chaperone/DNA topoisomerase II/histidine kinase"/>
    <property type="match status" value="1"/>
</dbReference>
<evidence type="ECO:0000256" key="1">
    <source>
        <dbReference type="ARBA" id="ARBA00000085"/>
    </source>
</evidence>
<feature type="transmembrane region" description="Helical" evidence="10">
    <location>
        <begin position="389"/>
        <end position="408"/>
    </location>
</feature>
<keyword evidence="10" id="KW-0472">Membrane</keyword>
<keyword evidence="8" id="KW-0902">Two-component regulatory system</keyword>
<comment type="caution">
    <text evidence="12">The sequence shown here is derived from an EMBL/GenBank/DDBJ whole genome shotgun (WGS) entry which is preliminary data.</text>
</comment>
<accession>A0ABQ2XNC8</accession>
<gene>
    <name evidence="12" type="ORF">GCM10010383_63070</name>
</gene>
<evidence type="ECO:0000256" key="4">
    <source>
        <dbReference type="ARBA" id="ARBA00022679"/>
    </source>
</evidence>
<evidence type="ECO:0000259" key="11">
    <source>
        <dbReference type="Pfam" id="PF07730"/>
    </source>
</evidence>
<dbReference type="Proteomes" id="UP000617743">
    <property type="component" value="Unassembled WGS sequence"/>
</dbReference>
<protein>
    <recommendedName>
        <fullName evidence="2">histidine kinase</fullName>
        <ecNumber evidence="2">2.7.13.3</ecNumber>
    </recommendedName>
</protein>